<dbReference type="Proteomes" id="UP001732720">
    <property type="component" value="Chromosome 15"/>
</dbReference>
<organism evidence="1 2">
    <name type="scientific">Castor canadensis</name>
    <name type="common">American beaver</name>
    <dbReference type="NCBI Taxonomy" id="51338"/>
    <lineage>
        <taxon>Eukaryota</taxon>
        <taxon>Metazoa</taxon>
        <taxon>Chordata</taxon>
        <taxon>Craniata</taxon>
        <taxon>Vertebrata</taxon>
        <taxon>Euteleostomi</taxon>
        <taxon>Mammalia</taxon>
        <taxon>Eutheria</taxon>
        <taxon>Euarchontoglires</taxon>
        <taxon>Glires</taxon>
        <taxon>Rodentia</taxon>
        <taxon>Castorimorpha</taxon>
        <taxon>Castoridae</taxon>
        <taxon>Castor</taxon>
    </lineage>
</organism>
<evidence type="ECO:0000313" key="1">
    <source>
        <dbReference type="Proteomes" id="UP001732720"/>
    </source>
</evidence>
<evidence type="ECO:0000313" key="2">
    <source>
        <dbReference type="RefSeq" id="XP_073911789.1"/>
    </source>
</evidence>
<name>A0AC58L3R0_CASCN</name>
<keyword evidence="1" id="KW-1185">Reference proteome</keyword>
<reference evidence="2" key="1">
    <citation type="submission" date="2025-08" db="UniProtKB">
        <authorList>
            <consortium name="RefSeq"/>
        </authorList>
    </citation>
    <scope>IDENTIFICATION</scope>
</reference>
<accession>A0AC58L3R0</accession>
<protein>
    <submittedName>
        <fullName evidence="2">Uncharacterized protein isoform X1</fullName>
    </submittedName>
</protein>
<gene>
    <name evidence="2" type="primary">LOC109684985</name>
</gene>
<sequence>MASSLPPHDETPERMTIWSRIQGGNESGWAVGGSRCCPLCSARDPAACGQAAASSTSAGRCRATKHASSPWPAPFLRRPLRKSVPTPQPDVTSPKSPPPPPPALGLRQAAEHGAGHQPPVPEYRGHRRRRPLRGGEGPSRSRTHRSQGEVRAGGSPALTPVGPAAAAIPPPSSAPLACSRPGPQPRPLPDHAPSPAPRDPMMGIFDVMKIFNPHGLFFLSVTPSHSLILRTSDKLQNP</sequence>
<dbReference type="RefSeq" id="XP_073911789.1">
    <property type="nucleotide sequence ID" value="XM_074055688.1"/>
</dbReference>
<proteinExistence type="predicted"/>